<evidence type="ECO:0000256" key="4">
    <source>
        <dbReference type="ARBA" id="ARBA00022729"/>
    </source>
</evidence>
<organism evidence="7 8">
    <name type="scientific">Frankliniella fusca</name>
    <dbReference type="NCBI Taxonomy" id="407009"/>
    <lineage>
        <taxon>Eukaryota</taxon>
        <taxon>Metazoa</taxon>
        <taxon>Ecdysozoa</taxon>
        <taxon>Arthropoda</taxon>
        <taxon>Hexapoda</taxon>
        <taxon>Insecta</taxon>
        <taxon>Pterygota</taxon>
        <taxon>Neoptera</taxon>
        <taxon>Paraneoptera</taxon>
        <taxon>Thysanoptera</taxon>
        <taxon>Terebrantia</taxon>
        <taxon>Thripoidea</taxon>
        <taxon>Thripidae</taxon>
        <taxon>Frankliniella</taxon>
    </lineage>
</organism>
<keyword evidence="5" id="KW-1015">Disulfide bond</keyword>
<evidence type="ECO:0000256" key="5">
    <source>
        <dbReference type="ARBA" id="ARBA00023157"/>
    </source>
</evidence>
<reference evidence="7" key="2">
    <citation type="journal article" date="2023" name="BMC Genomics">
        <title>Pest status, molecular evolution, and epigenetic factors derived from the genome assembly of Frankliniella fusca, a thysanopteran phytovirus vector.</title>
        <authorList>
            <person name="Catto M.A."/>
            <person name="Labadie P.E."/>
            <person name="Jacobson A.L."/>
            <person name="Kennedy G.G."/>
            <person name="Srinivasan R."/>
            <person name="Hunt B.G."/>
        </authorList>
    </citation>
    <scope>NUCLEOTIDE SEQUENCE</scope>
    <source>
        <strain evidence="7">PL_HMW_Pooled</strain>
    </source>
</reference>
<evidence type="ECO:0000256" key="1">
    <source>
        <dbReference type="ARBA" id="ARBA00004613"/>
    </source>
</evidence>
<evidence type="ECO:0000313" key="8">
    <source>
        <dbReference type="Proteomes" id="UP001219518"/>
    </source>
</evidence>
<dbReference type="GO" id="GO:0005615">
    <property type="term" value="C:extracellular space"/>
    <property type="evidence" value="ECO:0007669"/>
    <property type="project" value="TreeGrafter"/>
</dbReference>
<evidence type="ECO:0000256" key="6">
    <source>
        <dbReference type="SAM" id="MobiDB-lite"/>
    </source>
</evidence>
<comment type="subcellular location">
    <subcellularLocation>
        <location evidence="1">Secreted</location>
    </subcellularLocation>
</comment>
<dbReference type="InterPro" id="IPR051998">
    <property type="entry name" value="Meteorin-like"/>
</dbReference>
<dbReference type="GO" id="GO:0005179">
    <property type="term" value="F:hormone activity"/>
    <property type="evidence" value="ECO:0007669"/>
    <property type="project" value="TreeGrafter"/>
</dbReference>
<keyword evidence="3" id="KW-0964">Secreted</keyword>
<evidence type="ECO:0000256" key="3">
    <source>
        <dbReference type="ARBA" id="ARBA00022525"/>
    </source>
</evidence>
<protein>
    <submittedName>
        <fullName evidence="7">Meteorin-like protein</fullName>
    </submittedName>
</protein>
<dbReference type="Proteomes" id="UP001219518">
    <property type="component" value="Unassembled WGS sequence"/>
</dbReference>
<comment type="caution">
    <text evidence="7">The sequence shown here is derived from an EMBL/GenBank/DDBJ whole genome shotgun (WGS) entry which is preliminary data.</text>
</comment>
<feature type="region of interest" description="Disordered" evidence="6">
    <location>
        <begin position="208"/>
        <end position="242"/>
    </location>
</feature>
<name>A0AAE1I0C1_9NEOP</name>
<proteinExistence type="inferred from homology"/>
<sequence length="310" mass="33720">MGCRKKTKLSFTRGVWTAGRGVTPVYLRCSAGALSWRWPRGALRVLLRVAAQGREFRGCVRTRGSGARLFLEGPRSLAPLYPGSSRGSGGSGGSGAEDAKVPVRCFYSRHGQAALYVEASELGAPGVTEPREEFGLEYDLEPLPRDAKFDDSQECRPCTSDEMARAYCTSDLVARGYIRSVENDEELEESRVQVKLTRVLRRLAELEPTHGAGGGGRLGPSAGEDDEDAARDNEVVAEDEEEDEAVWVNEAATLRMPLHCGAKHGPGEFVFMARRKLGQLALTCAARLDHWVRVVSEVNAQGGAHCVLRS</sequence>
<gene>
    <name evidence="7" type="ORF">KUF71_025167</name>
</gene>
<reference evidence="7" key="1">
    <citation type="submission" date="2021-07" db="EMBL/GenBank/DDBJ databases">
        <authorList>
            <person name="Catto M.A."/>
            <person name="Jacobson A."/>
            <person name="Kennedy G."/>
            <person name="Labadie P."/>
            <person name="Hunt B.G."/>
            <person name="Srinivasan R."/>
        </authorList>
    </citation>
    <scope>NUCLEOTIDE SEQUENCE</scope>
    <source>
        <strain evidence="7">PL_HMW_Pooled</strain>
        <tissue evidence="7">Head</tissue>
    </source>
</reference>
<evidence type="ECO:0000313" key="7">
    <source>
        <dbReference type="EMBL" id="KAK3931187.1"/>
    </source>
</evidence>
<keyword evidence="4" id="KW-0732">Signal</keyword>
<keyword evidence="8" id="KW-1185">Reference proteome</keyword>
<evidence type="ECO:0000256" key="2">
    <source>
        <dbReference type="ARBA" id="ARBA00005669"/>
    </source>
</evidence>
<accession>A0AAE1I0C1</accession>
<dbReference type="PANTHER" id="PTHR28593:SF3">
    <property type="entry name" value="METEORIN-LIKE PROTEIN"/>
    <property type="match status" value="1"/>
</dbReference>
<dbReference type="PANTHER" id="PTHR28593">
    <property type="entry name" value="METEORIN-LIKE PROTEIN"/>
    <property type="match status" value="1"/>
</dbReference>
<dbReference type="AlphaFoldDB" id="A0AAE1I0C1"/>
<comment type="similarity">
    <text evidence="2">Belongs to the meteorin family.</text>
</comment>
<feature type="compositionally biased region" description="Acidic residues" evidence="6">
    <location>
        <begin position="223"/>
        <end position="242"/>
    </location>
</feature>
<dbReference type="EMBL" id="JAHWGI010001418">
    <property type="protein sequence ID" value="KAK3931187.1"/>
    <property type="molecule type" value="Genomic_DNA"/>
</dbReference>